<evidence type="ECO:0000256" key="1">
    <source>
        <dbReference type="ARBA" id="ARBA00022485"/>
    </source>
</evidence>
<keyword evidence="4" id="KW-0411">Iron-sulfur</keyword>
<dbReference type="GO" id="GO:0046872">
    <property type="term" value="F:metal ion binding"/>
    <property type="evidence" value="ECO:0007669"/>
    <property type="project" value="UniProtKB-KW"/>
</dbReference>
<dbReference type="EMBL" id="CP001791">
    <property type="protein sequence ID" value="ADI00330.1"/>
    <property type="molecule type" value="Genomic_DNA"/>
</dbReference>
<dbReference type="Gene3D" id="1.10.1670.10">
    <property type="entry name" value="Helix-hairpin-Helix base-excision DNA repair enzymes (C-terminal)"/>
    <property type="match status" value="1"/>
</dbReference>
<evidence type="ECO:0000256" key="4">
    <source>
        <dbReference type="ARBA" id="ARBA00023014"/>
    </source>
</evidence>
<keyword evidence="3" id="KW-0408">Iron</keyword>
<dbReference type="STRING" id="439292.Bsel_2839"/>
<dbReference type="AlphaFoldDB" id="D6XZ45"/>
<evidence type="ECO:0000259" key="5">
    <source>
        <dbReference type="SMART" id="SM00478"/>
    </source>
</evidence>
<evidence type="ECO:0000313" key="6">
    <source>
        <dbReference type="EMBL" id="ADI00330.1"/>
    </source>
</evidence>
<dbReference type="GO" id="GO:0003824">
    <property type="term" value="F:catalytic activity"/>
    <property type="evidence" value="ECO:0007669"/>
    <property type="project" value="InterPro"/>
</dbReference>
<feature type="domain" description="HhH-GPD" evidence="5">
    <location>
        <begin position="35"/>
        <end position="190"/>
    </location>
</feature>
<dbReference type="SUPFAM" id="SSF48150">
    <property type="entry name" value="DNA-glycosylase"/>
    <property type="match status" value="1"/>
</dbReference>
<proteinExistence type="predicted"/>
<dbReference type="eggNOG" id="COG2231">
    <property type="taxonomic scope" value="Bacteria"/>
</dbReference>
<dbReference type="PANTHER" id="PTHR10359">
    <property type="entry name" value="A/G-SPECIFIC ADENINE GLYCOSYLASE/ENDONUCLEASE III"/>
    <property type="match status" value="1"/>
</dbReference>
<reference evidence="6" key="1">
    <citation type="submission" date="2009-10" db="EMBL/GenBank/DDBJ databases">
        <title>Complete sequence of Bacillus selenitireducens MLS10.</title>
        <authorList>
            <consortium name="US DOE Joint Genome Institute"/>
            <person name="Lucas S."/>
            <person name="Copeland A."/>
            <person name="Lapidus A."/>
            <person name="Glavina del Rio T."/>
            <person name="Dalin E."/>
            <person name="Tice H."/>
            <person name="Bruce D."/>
            <person name="Goodwin L."/>
            <person name="Pitluck S."/>
            <person name="Sims D."/>
            <person name="Brettin T."/>
            <person name="Detter J.C."/>
            <person name="Han C."/>
            <person name="Larimer F."/>
            <person name="Land M."/>
            <person name="Hauser L."/>
            <person name="Kyrpides N."/>
            <person name="Ovchinnikova G."/>
            <person name="Stolz J."/>
        </authorList>
    </citation>
    <scope>NUCLEOTIDE SEQUENCE [LARGE SCALE GENOMIC DNA]</scope>
    <source>
        <strain evidence="6">MLS10</strain>
    </source>
</reference>
<keyword evidence="7" id="KW-1185">Reference proteome</keyword>
<evidence type="ECO:0000256" key="3">
    <source>
        <dbReference type="ARBA" id="ARBA00023004"/>
    </source>
</evidence>
<accession>D6XZ45</accession>
<dbReference type="HOGENOM" id="CLU_012862_6_0_9"/>
<gene>
    <name evidence="6" type="ordered locus">Bsel_2839</name>
</gene>
<dbReference type="GO" id="GO:0006284">
    <property type="term" value="P:base-excision repair"/>
    <property type="evidence" value="ECO:0007669"/>
    <property type="project" value="InterPro"/>
</dbReference>
<sequence>MMPVMSLYERLKETYGHQNWWPADSPFEMMAGAILVQNTNWNNVGKALARLQPDLSPERIRAMTDEELEERIRPSGFFRMKAQRLRAFLEWFESHGDDVRALQQVETDVLREELLQVKGIGAETADSILLYALYRPVFVIDAYTHRIMNRIGYQFPKKYNQAQAFFEEALPKDEALYNDFHAQFVRHAKEHCKKKPVCEGCPLEPECEKQI</sequence>
<dbReference type="Pfam" id="PF00730">
    <property type="entry name" value="HhH-GPD"/>
    <property type="match status" value="1"/>
</dbReference>
<dbReference type="SMART" id="SM00478">
    <property type="entry name" value="ENDO3c"/>
    <property type="match status" value="1"/>
</dbReference>
<dbReference type="GO" id="GO:0051539">
    <property type="term" value="F:4 iron, 4 sulfur cluster binding"/>
    <property type="evidence" value="ECO:0007669"/>
    <property type="project" value="UniProtKB-KW"/>
</dbReference>
<keyword evidence="1" id="KW-0004">4Fe-4S</keyword>
<keyword evidence="2" id="KW-0479">Metal-binding</keyword>
<dbReference type="Gene3D" id="1.10.340.30">
    <property type="entry name" value="Hypothetical protein, domain 2"/>
    <property type="match status" value="1"/>
</dbReference>
<evidence type="ECO:0000313" key="7">
    <source>
        <dbReference type="Proteomes" id="UP000000271"/>
    </source>
</evidence>
<dbReference type="InterPro" id="IPR003265">
    <property type="entry name" value="HhH-GPD_domain"/>
</dbReference>
<dbReference type="Proteomes" id="UP000000271">
    <property type="component" value="Chromosome"/>
</dbReference>
<evidence type="ECO:0000256" key="2">
    <source>
        <dbReference type="ARBA" id="ARBA00022723"/>
    </source>
</evidence>
<dbReference type="InterPro" id="IPR011257">
    <property type="entry name" value="DNA_glycosylase"/>
</dbReference>
<dbReference type="InterPro" id="IPR023170">
    <property type="entry name" value="HhH_base_excis_C"/>
</dbReference>
<dbReference type="PIRSF" id="PIRSF001435">
    <property type="entry name" value="Nth"/>
    <property type="match status" value="1"/>
</dbReference>
<protein>
    <submittedName>
        <fullName evidence="6">HhH-GPD family protein</fullName>
    </submittedName>
</protein>
<dbReference type="KEGG" id="bse:Bsel_2839"/>
<dbReference type="PANTHER" id="PTHR10359:SF19">
    <property type="entry name" value="DNA REPAIR GLYCOSYLASE MJ1434-RELATED"/>
    <property type="match status" value="1"/>
</dbReference>
<name>D6XZ45_BACIE</name>
<organism evidence="6 7">
    <name type="scientific">Bacillus selenitireducens (strain ATCC 700615 / DSM 15326 / MLS10)</name>
    <dbReference type="NCBI Taxonomy" id="439292"/>
    <lineage>
        <taxon>Bacteria</taxon>
        <taxon>Bacillati</taxon>
        <taxon>Bacillota</taxon>
        <taxon>Bacilli</taxon>
        <taxon>Bacillales</taxon>
        <taxon>Bacillaceae</taxon>
        <taxon>Salisediminibacterium</taxon>
    </lineage>
</organism>
<dbReference type="CDD" id="cd00056">
    <property type="entry name" value="ENDO3c"/>
    <property type="match status" value="1"/>
</dbReference>